<evidence type="ECO:0000313" key="1">
    <source>
        <dbReference type="EMBL" id="GAH52861.1"/>
    </source>
</evidence>
<reference evidence="1" key="1">
    <citation type="journal article" date="2014" name="Front. Microbiol.">
        <title>High frequency of phylogenetically diverse reductive dehalogenase-homologous genes in deep subseafloor sedimentary metagenomes.</title>
        <authorList>
            <person name="Kawai M."/>
            <person name="Futagami T."/>
            <person name="Toyoda A."/>
            <person name="Takaki Y."/>
            <person name="Nishi S."/>
            <person name="Hori S."/>
            <person name="Arai W."/>
            <person name="Tsubouchi T."/>
            <person name="Morono Y."/>
            <person name="Uchiyama I."/>
            <person name="Ito T."/>
            <person name="Fujiyama A."/>
            <person name="Inagaki F."/>
            <person name="Takami H."/>
        </authorList>
    </citation>
    <scope>NUCLEOTIDE SEQUENCE</scope>
    <source>
        <strain evidence="1">Expedition CK06-06</strain>
    </source>
</reference>
<sequence length="186" mass="21547">MAEEGIKENIGVPSWIDKKKAEDELSLPSSENKVLFLTGKDAWTDSNKSLPSIIKMLDGDICIVDPFYGNGTFYTLAKFGKERKIRFLSGQLGNEERNNINDFNINLKKFKKQFKNIKMKRYDKFYELHDRYIIAENALVVVGHGIKDFGNKESFVIFLPKKLVLSFLPILKKVFDERWKKSNDIT</sequence>
<organism evidence="1">
    <name type="scientific">marine sediment metagenome</name>
    <dbReference type="NCBI Taxonomy" id="412755"/>
    <lineage>
        <taxon>unclassified sequences</taxon>
        <taxon>metagenomes</taxon>
        <taxon>ecological metagenomes</taxon>
    </lineage>
</organism>
<accession>X1G4K8</accession>
<name>X1G4K8_9ZZZZ</name>
<dbReference type="EMBL" id="BARU01019451">
    <property type="protein sequence ID" value="GAH52861.1"/>
    <property type="molecule type" value="Genomic_DNA"/>
</dbReference>
<protein>
    <submittedName>
        <fullName evidence="1">Uncharacterized protein</fullName>
    </submittedName>
</protein>
<dbReference type="AlphaFoldDB" id="X1G4K8"/>
<proteinExistence type="predicted"/>
<gene>
    <name evidence="1" type="ORF">S03H2_32027</name>
</gene>
<comment type="caution">
    <text evidence="1">The sequence shown here is derived from an EMBL/GenBank/DDBJ whole genome shotgun (WGS) entry which is preliminary data.</text>
</comment>